<feature type="domain" description="At3g05675-like ankyrin-like" evidence="4">
    <location>
        <begin position="338"/>
        <end position="485"/>
    </location>
</feature>
<dbReference type="AlphaFoldDB" id="A0A6P8ENH0"/>
<dbReference type="OrthoDB" id="778222at2759"/>
<evidence type="ECO:0000313" key="5">
    <source>
        <dbReference type="Proteomes" id="UP000515151"/>
    </source>
</evidence>
<comment type="pathway">
    <text evidence="2">Protein modification; protein ubiquitination.</text>
</comment>
<evidence type="ECO:0000256" key="1">
    <source>
        <dbReference type="ARBA" id="ARBA00002668"/>
    </source>
</evidence>
<dbReference type="GO" id="GO:0016567">
    <property type="term" value="P:protein ubiquitination"/>
    <property type="evidence" value="ECO:0007669"/>
    <property type="project" value="UniProtKB-UniPathway"/>
</dbReference>
<keyword evidence="5" id="KW-1185">Reference proteome</keyword>
<proteinExistence type="predicted"/>
<keyword evidence="3" id="KW-0833">Ubl conjugation pathway</keyword>
<dbReference type="Proteomes" id="UP000515151">
    <property type="component" value="Chromosome 8"/>
</dbReference>
<dbReference type="InterPro" id="IPR058039">
    <property type="entry name" value="At3g05675-like_ankyrin"/>
</dbReference>
<dbReference type="PANTHER" id="PTHR31060">
    <property type="entry name" value="OSJNBA0011J08.25 PROTEIN-RELATED"/>
    <property type="match status" value="1"/>
</dbReference>
<protein>
    <submittedName>
        <fullName evidence="6">Uncharacterized protein LOC116216050</fullName>
    </submittedName>
</protein>
<evidence type="ECO:0000313" key="6">
    <source>
        <dbReference type="RefSeq" id="XP_031407829.1"/>
    </source>
</evidence>
<accession>A0A6P8ENH0</accession>
<sequence length="492" mass="54004">MASAAAGPAIEHHSSSPGRYNNNYWSRRPTCRSPSSFINSIFMSTVNTAARTLVSIASTSKTDPAANDKWRPADHLRFIFMLMTWFTLWFLRVLMDYFPSLCPASPPPVSPSSYHQLQGDGCWGSLDFRPVPPLLCNYSSSSLALVGPSPPGSSSALSLPLCTAANSQLDMILYEGEEHEPSVDALGRALTHILALLNEIPATSRKYQFAMAMADRILDDNSRNGHVKLLHINRTALASAFARTSTLLYCSLNLTQQQADRDGMMTSSGWPERILRSLPMGNYIASSVKGISAVIRYVGNACTASGGLTQLNGGGRQSSSHDIDGVADHLELAAEKLAQELLWITGRMRDYGAVEEALEQWSFSSALASASLEASPRVQGFIIKISALLFGELMRDHHQTAAAYSREVKVGILMLWLPLCCHASNGLSYPILTGLEKVEVERAMDQVISSLPQPDQELVLTTWFHDFTTSASDWPNLQVSYDRWCHCTRKLV</sequence>
<evidence type="ECO:0000256" key="2">
    <source>
        <dbReference type="ARBA" id="ARBA00004906"/>
    </source>
</evidence>
<dbReference type="PANTHER" id="PTHR31060:SF31">
    <property type="entry name" value="BTB_POZ DOMAIN PROTEIN"/>
    <property type="match status" value="1"/>
</dbReference>
<organism evidence="5 6">
    <name type="scientific">Punica granatum</name>
    <name type="common">Pomegranate</name>
    <dbReference type="NCBI Taxonomy" id="22663"/>
    <lineage>
        <taxon>Eukaryota</taxon>
        <taxon>Viridiplantae</taxon>
        <taxon>Streptophyta</taxon>
        <taxon>Embryophyta</taxon>
        <taxon>Tracheophyta</taxon>
        <taxon>Spermatophyta</taxon>
        <taxon>Magnoliopsida</taxon>
        <taxon>eudicotyledons</taxon>
        <taxon>Gunneridae</taxon>
        <taxon>Pentapetalae</taxon>
        <taxon>rosids</taxon>
        <taxon>malvids</taxon>
        <taxon>Myrtales</taxon>
        <taxon>Lythraceae</taxon>
        <taxon>Punica</taxon>
    </lineage>
</organism>
<reference evidence="6" key="2">
    <citation type="submission" date="2025-08" db="UniProtKB">
        <authorList>
            <consortium name="RefSeq"/>
        </authorList>
    </citation>
    <scope>IDENTIFICATION</scope>
    <source>
        <tissue evidence="6">Leaf</tissue>
    </source>
</reference>
<dbReference type="GeneID" id="116216050"/>
<reference evidence="5" key="1">
    <citation type="journal article" date="2020" name="Plant Biotechnol. J.">
        <title>The pomegranate (Punica granatum L.) draft genome dissects genetic divergence between soft- and hard-seeded cultivars.</title>
        <authorList>
            <person name="Luo X."/>
            <person name="Li H."/>
            <person name="Wu Z."/>
            <person name="Yao W."/>
            <person name="Zhao P."/>
            <person name="Cao D."/>
            <person name="Yu H."/>
            <person name="Li K."/>
            <person name="Poudel K."/>
            <person name="Zhao D."/>
            <person name="Zhang F."/>
            <person name="Xia X."/>
            <person name="Chen L."/>
            <person name="Wang Q."/>
            <person name="Jing D."/>
            <person name="Cao S."/>
        </authorList>
    </citation>
    <scope>NUCLEOTIDE SEQUENCE [LARGE SCALE GENOMIC DNA]</scope>
    <source>
        <strain evidence="5">cv. Tunisia</strain>
    </source>
</reference>
<evidence type="ECO:0000256" key="3">
    <source>
        <dbReference type="ARBA" id="ARBA00022786"/>
    </source>
</evidence>
<gene>
    <name evidence="6" type="primary">LOC116216050</name>
</gene>
<dbReference type="RefSeq" id="XP_031407829.1">
    <property type="nucleotide sequence ID" value="XM_031551969.1"/>
</dbReference>
<name>A0A6P8ENH0_PUNGR</name>
<dbReference type="UniPathway" id="UPA00143"/>
<dbReference type="Pfam" id="PF25553">
    <property type="entry name" value="BTB-POZ_ANK-like"/>
    <property type="match status" value="1"/>
</dbReference>
<evidence type="ECO:0000259" key="4">
    <source>
        <dbReference type="Pfam" id="PF25553"/>
    </source>
</evidence>
<comment type="function">
    <text evidence="1">May act as a substrate-specific adapter of an E3 ubiquitin-protein ligase complex (CUL3-RBX1-BTB) which mediates the ubiquitination and subsequent proteasomal degradation of target proteins.</text>
</comment>
<dbReference type="InterPro" id="IPR038920">
    <property type="entry name" value="At3g05675-like"/>
</dbReference>